<dbReference type="EMBL" id="HG994371">
    <property type="protein sequence ID" value="CAF1991169.1"/>
    <property type="molecule type" value="Genomic_DNA"/>
</dbReference>
<evidence type="ECO:0000313" key="1">
    <source>
        <dbReference type="EMBL" id="CAF1991169.1"/>
    </source>
</evidence>
<organism evidence="1">
    <name type="scientific">Brassica napus</name>
    <name type="common">Rape</name>
    <dbReference type="NCBI Taxonomy" id="3708"/>
    <lineage>
        <taxon>Eukaryota</taxon>
        <taxon>Viridiplantae</taxon>
        <taxon>Streptophyta</taxon>
        <taxon>Embryophyta</taxon>
        <taxon>Tracheophyta</taxon>
        <taxon>Spermatophyta</taxon>
        <taxon>Magnoliopsida</taxon>
        <taxon>eudicotyledons</taxon>
        <taxon>Gunneridae</taxon>
        <taxon>Pentapetalae</taxon>
        <taxon>rosids</taxon>
        <taxon>malvids</taxon>
        <taxon>Brassicales</taxon>
        <taxon>Brassicaceae</taxon>
        <taxon>Brassiceae</taxon>
        <taxon>Brassica</taxon>
    </lineage>
</organism>
<accession>A0A816MLD7</accession>
<reference evidence="1" key="1">
    <citation type="submission" date="2021-01" db="EMBL/GenBank/DDBJ databases">
        <authorList>
            <consortium name="Genoscope - CEA"/>
            <person name="William W."/>
        </authorList>
    </citation>
    <scope>NUCLEOTIDE SEQUENCE</scope>
</reference>
<name>A0A816MLD7_BRANA</name>
<proteinExistence type="predicted"/>
<sequence length="33" mass="3994">MQYRRTMVQALMEVQRERNSDQAKVYLFVSGEE</sequence>
<dbReference type="Proteomes" id="UP001295469">
    <property type="component" value="Chromosome C07"/>
</dbReference>
<protein>
    <submittedName>
        <fullName evidence="1">(rape) hypothetical protein</fullName>
    </submittedName>
</protein>
<gene>
    <name evidence="1" type="ORF">DARMORV10_C07P28170.1</name>
</gene>
<dbReference type="AlphaFoldDB" id="A0A816MLD7"/>